<name>A0A4Y5Z8A9_9GAMM</name>
<dbReference type="GO" id="GO:0005524">
    <property type="term" value="F:ATP binding"/>
    <property type="evidence" value="ECO:0007669"/>
    <property type="project" value="UniProtKB-KW"/>
</dbReference>
<dbReference type="Gene3D" id="3.40.50.300">
    <property type="entry name" value="P-loop containing nucleotide triphosphate hydrolases"/>
    <property type="match status" value="1"/>
</dbReference>
<dbReference type="Proteomes" id="UP000316093">
    <property type="component" value="Chromosome"/>
</dbReference>
<dbReference type="RefSeq" id="WP_139985515.1">
    <property type="nucleotide sequence ID" value="NZ_CP041046.1"/>
</dbReference>
<dbReference type="Gene3D" id="1.10.8.60">
    <property type="match status" value="1"/>
</dbReference>
<proteinExistence type="predicted"/>
<dbReference type="CDD" id="cd00009">
    <property type="entry name" value="AAA"/>
    <property type="match status" value="1"/>
</dbReference>
<dbReference type="PIRSF" id="PIRSF037354">
    <property type="entry name" value="Txn_actvtr_RtcR"/>
    <property type="match status" value="1"/>
</dbReference>
<dbReference type="InterPro" id="IPR027417">
    <property type="entry name" value="P-loop_NTPase"/>
</dbReference>
<dbReference type="OrthoDB" id="9804019at2"/>
<sequence>MKTKVVIGFLGTQLDAGDKPDRWERWRPTVSLGMHEDFLVGRIELLADARRASRTLRRVVDDLAQVAPETEVRVHDTYIDNPWDFETVYETLHAFARAYPFDLDNEDYYFHITTGTHVVQICLFLLTESRHLPGRLLQASPPRHAGATASVGELSVIDLDLSRYDRLAQRFQVEQQDDRSHLKSGIATRNAAFNRMIEQIETVGSRSSAPILLMGPTGAGKSQLARRLFELKQARRELNGRFVEINCATLRGDGAMSALFGHVKGAYTGAAGERAGLLRSADKGLLFLDEIGELGADEQAMLLRALEDKRFLPVGGDREVSSDFQLIAGTNRDLGKRVAEGRFRDDLYARLNIWSFHLPGLAERMEDIEPNLDYELERFARDENRRVTFNKEARARYLAFAVSGDAPWSGNFRDLGASVMRMATLAPSGRINEACVDEEIARLRRLWRQEGEGDVLRELLGDAADDVDLFDRLQLAQVIQVCRRCRSVSDAGRQLFAASRAKRASTNDADRLRKYLARFGLNWEAVTEAR</sequence>
<dbReference type="AlphaFoldDB" id="A0A4Y5Z8A9"/>
<organism evidence="4 5">
    <name type="scientific">Luteibacter pinisoli</name>
    <dbReference type="NCBI Taxonomy" id="2589080"/>
    <lineage>
        <taxon>Bacteria</taxon>
        <taxon>Pseudomonadati</taxon>
        <taxon>Pseudomonadota</taxon>
        <taxon>Gammaproteobacteria</taxon>
        <taxon>Lysobacterales</taxon>
        <taxon>Rhodanobacteraceae</taxon>
        <taxon>Luteibacter</taxon>
    </lineage>
</organism>
<feature type="domain" description="Sigma-54 factor interaction" evidence="3">
    <location>
        <begin position="186"/>
        <end position="424"/>
    </location>
</feature>
<dbReference type="InterPro" id="IPR003593">
    <property type="entry name" value="AAA+_ATPase"/>
</dbReference>
<dbReference type="Pfam" id="PF00158">
    <property type="entry name" value="Sigma54_activat"/>
    <property type="match status" value="1"/>
</dbReference>
<keyword evidence="1" id="KW-0547">Nucleotide-binding</keyword>
<evidence type="ECO:0000256" key="2">
    <source>
        <dbReference type="ARBA" id="ARBA00022840"/>
    </source>
</evidence>
<evidence type="ECO:0000259" key="3">
    <source>
        <dbReference type="PROSITE" id="PS50045"/>
    </source>
</evidence>
<accession>A0A4Y5Z8A9</accession>
<dbReference type="SUPFAM" id="SSF52540">
    <property type="entry name" value="P-loop containing nucleoside triphosphate hydrolases"/>
    <property type="match status" value="1"/>
</dbReference>
<keyword evidence="2" id="KW-0067">ATP-binding</keyword>
<dbReference type="InterPro" id="IPR002078">
    <property type="entry name" value="Sigma_54_int"/>
</dbReference>
<dbReference type="PROSITE" id="PS50045">
    <property type="entry name" value="SIGMA54_INTERACT_4"/>
    <property type="match status" value="1"/>
</dbReference>
<dbReference type="InterPro" id="IPR017183">
    <property type="entry name" value="Sigma54_dep_tscrpt_act_RtcR"/>
</dbReference>
<evidence type="ECO:0000313" key="4">
    <source>
        <dbReference type="EMBL" id="QDE41467.1"/>
    </source>
</evidence>
<dbReference type="Pfam" id="PF06956">
    <property type="entry name" value="RtcR"/>
    <property type="match status" value="1"/>
</dbReference>
<dbReference type="PANTHER" id="PTHR32071">
    <property type="entry name" value="TRANSCRIPTIONAL REGULATORY PROTEIN"/>
    <property type="match status" value="1"/>
</dbReference>
<dbReference type="InterPro" id="IPR009715">
    <property type="entry name" value="RtcR"/>
</dbReference>
<evidence type="ECO:0000256" key="1">
    <source>
        <dbReference type="ARBA" id="ARBA00022741"/>
    </source>
</evidence>
<dbReference type="PANTHER" id="PTHR32071:SF14">
    <property type="entry name" value="TRANSCRIPTIONAL REGULATORY PROTEIN RTCR"/>
    <property type="match status" value="1"/>
</dbReference>
<gene>
    <name evidence="4" type="ORF">FIV34_20815</name>
</gene>
<dbReference type="FunFam" id="3.40.50.300:FF:001653">
    <property type="entry name" value="Transcriptional regulator RtcR"/>
    <property type="match status" value="1"/>
</dbReference>
<dbReference type="KEGG" id="lpy:FIV34_20815"/>
<dbReference type="SMART" id="SM00382">
    <property type="entry name" value="AAA"/>
    <property type="match status" value="1"/>
</dbReference>
<evidence type="ECO:0000313" key="5">
    <source>
        <dbReference type="Proteomes" id="UP000316093"/>
    </source>
</evidence>
<reference evidence="4 5" key="1">
    <citation type="submission" date="2019-06" db="EMBL/GenBank/DDBJ databases">
        <title>A complete genome sequence for Luteibacter pinisoli MAH-14.</title>
        <authorList>
            <person name="Baltrus D.A."/>
        </authorList>
    </citation>
    <scope>NUCLEOTIDE SEQUENCE [LARGE SCALE GENOMIC DNA]</scope>
    <source>
        <strain evidence="4 5">MAH-14</strain>
    </source>
</reference>
<dbReference type="GO" id="GO:0003700">
    <property type="term" value="F:DNA-binding transcription factor activity"/>
    <property type="evidence" value="ECO:0007669"/>
    <property type="project" value="InterPro"/>
</dbReference>
<dbReference type="NCBIfam" id="NF038308">
    <property type="entry name" value="RNA_repair_RtcR"/>
    <property type="match status" value="1"/>
</dbReference>
<dbReference type="EMBL" id="CP041046">
    <property type="protein sequence ID" value="QDE41467.1"/>
    <property type="molecule type" value="Genomic_DNA"/>
</dbReference>
<protein>
    <submittedName>
        <fullName evidence="4">AAA family ATPase</fullName>
    </submittedName>
</protein>
<keyword evidence="5" id="KW-1185">Reference proteome</keyword>